<dbReference type="Proteomes" id="UP000482487">
    <property type="component" value="Unassembled WGS sequence"/>
</dbReference>
<keyword evidence="3" id="KW-1185">Reference proteome</keyword>
<comment type="caution">
    <text evidence="2">The sequence shown here is derived from an EMBL/GenBank/DDBJ whole genome shotgun (WGS) entry which is preliminary data.</text>
</comment>
<evidence type="ECO:0000313" key="2">
    <source>
        <dbReference type="EMBL" id="MYL85267.1"/>
    </source>
</evidence>
<accession>A0A7C9IU29</accession>
<gene>
    <name evidence="2" type="ORF">GTA51_19415</name>
</gene>
<evidence type="ECO:0000313" key="3">
    <source>
        <dbReference type="Proteomes" id="UP000482487"/>
    </source>
</evidence>
<reference evidence="2 3" key="1">
    <citation type="submission" date="2020-01" db="EMBL/GenBank/DDBJ databases">
        <title>Genome sequence of Desulfovibrio aerotolerans DSM 16695(T).</title>
        <authorList>
            <person name="Karnachuk O."/>
            <person name="Avakyan M."/>
            <person name="Mardanov A."/>
            <person name="Kadnikov V."/>
            <person name="Ravin N."/>
        </authorList>
    </citation>
    <scope>NUCLEOTIDE SEQUENCE [LARGE SCALE GENOMIC DNA]</scope>
    <source>
        <strain evidence="2 3">DSM 16695</strain>
    </source>
</reference>
<organism evidence="2 3">
    <name type="scientific">Solidesulfovibrio aerotolerans</name>
    <dbReference type="NCBI Taxonomy" id="295255"/>
    <lineage>
        <taxon>Bacteria</taxon>
        <taxon>Pseudomonadati</taxon>
        <taxon>Thermodesulfobacteriota</taxon>
        <taxon>Desulfovibrionia</taxon>
        <taxon>Desulfovibrionales</taxon>
        <taxon>Desulfovibrionaceae</taxon>
        <taxon>Solidesulfovibrio</taxon>
    </lineage>
</organism>
<proteinExistence type="predicted"/>
<name>A0A7C9IU29_9BACT</name>
<protein>
    <submittedName>
        <fullName evidence="2">Uncharacterized protein</fullName>
    </submittedName>
</protein>
<dbReference type="OrthoDB" id="5455866at2"/>
<dbReference type="AlphaFoldDB" id="A0A7C9IU29"/>
<dbReference type="EMBL" id="WVUD01000071">
    <property type="protein sequence ID" value="MYL85267.1"/>
    <property type="molecule type" value="Genomic_DNA"/>
</dbReference>
<sequence>MGTKKEVNPEEKAPDTKKKLESKFNPKLLRELVKENLDAIQIMERMGIKHKQTLKQFILKLITIDRVLYDVKGLYLKDSKRPKVNQMGILKINLKAHDLGELVVNEGDEFSMEVIENKIVLTKITP</sequence>
<dbReference type="RefSeq" id="WP_160964067.1">
    <property type="nucleotide sequence ID" value="NZ_WVUD01000071.1"/>
</dbReference>
<evidence type="ECO:0000256" key="1">
    <source>
        <dbReference type="SAM" id="MobiDB-lite"/>
    </source>
</evidence>
<feature type="region of interest" description="Disordered" evidence="1">
    <location>
        <begin position="1"/>
        <end position="21"/>
    </location>
</feature>